<feature type="transmembrane region" description="Helical" evidence="6">
    <location>
        <begin position="67"/>
        <end position="88"/>
    </location>
</feature>
<dbReference type="SMART" id="SM00086">
    <property type="entry name" value="PAC"/>
    <property type="match status" value="1"/>
</dbReference>
<dbReference type="GO" id="GO:0005886">
    <property type="term" value="C:plasma membrane"/>
    <property type="evidence" value="ECO:0007669"/>
    <property type="project" value="UniProtKB-SubCell"/>
</dbReference>
<evidence type="ECO:0000259" key="7">
    <source>
        <dbReference type="PROSITE" id="PS50112"/>
    </source>
</evidence>
<organism evidence="11 12">
    <name type="scientific">Roseibium alexandrii</name>
    <dbReference type="NCBI Taxonomy" id="388408"/>
    <lineage>
        <taxon>Bacteria</taxon>
        <taxon>Pseudomonadati</taxon>
        <taxon>Pseudomonadota</taxon>
        <taxon>Alphaproteobacteria</taxon>
        <taxon>Hyphomicrobiales</taxon>
        <taxon>Stappiaceae</taxon>
        <taxon>Roseibium</taxon>
    </lineage>
</organism>
<dbReference type="OrthoDB" id="9814202at2"/>
<dbReference type="Gene3D" id="1.10.1760.20">
    <property type="match status" value="1"/>
</dbReference>
<dbReference type="Pfam" id="PF00990">
    <property type="entry name" value="GGDEF"/>
    <property type="match status" value="1"/>
</dbReference>
<dbReference type="SMART" id="SM00267">
    <property type="entry name" value="GGDEF"/>
    <property type="match status" value="1"/>
</dbReference>
<dbReference type="Gene3D" id="3.30.450.20">
    <property type="entry name" value="PAS domain"/>
    <property type="match status" value="2"/>
</dbReference>
<dbReference type="CDD" id="cd01948">
    <property type="entry name" value="EAL"/>
    <property type="match status" value="1"/>
</dbReference>
<dbReference type="Pfam" id="PF07694">
    <property type="entry name" value="5TM-5TMR_LYT"/>
    <property type="match status" value="1"/>
</dbReference>
<evidence type="ECO:0000259" key="10">
    <source>
        <dbReference type="PROSITE" id="PS50887"/>
    </source>
</evidence>
<keyword evidence="4 6" id="KW-1133">Transmembrane helix</keyword>
<evidence type="ECO:0000256" key="4">
    <source>
        <dbReference type="ARBA" id="ARBA00022989"/>
    </source>
</evidence>
<keyword evidence="3 6" id="KW-0812">Transmembrane</keyword>
<dbReference type="Proteomes" id="UP000053235">
    <property type="component" value="Unassembled WGS sequence"/>
</dbReference>
<dbReference type="PROSITE" id="PS50887">
    <property type="entry name" value="GGDEF"/>
    <property type="match status" value="1"/>
</dbReference>
<evidence type="ECO:0000259" key="8">
    <source>
        <dbReference type="PROSITE" id="PS50113"/>
    </source>
</evidence>
<dbReference type="Gene3D" id="3.20.20.450">
    <property type="entry name" value="EAL domain"/>
    <property type="match status" value="1"/>
</dbReference>
<dbReference type="InterPro" id="IPR043128">
    <property type="entry name" value="Rev_trsase/Diguanyl_cyclase"/>
</dbReference>
<dbReference type="PROSITE" id="PS50112">
    <property type="entry name" value="PAS"/>
    <property type="match status" value="1"/>
</dbReference>
<dbReference type="AlphaFoldDB" id="A0A0M7ARH7"/>
<feature type="domain" description="PAC" evidence="8">
    <location>
        <begin position="275"/>
        <end position="327"/>
    </location>
</feature>
<dbReference type="GO" id="GO:0071555">
    <property type="term" value="P:cell wall organization"/>
    <property type="evidence" value="ECO:0007669"/>
    <property type="project" value="InterPro"/>
</dbReference>
<dbReference type="NCBIfam" id="TIGR00229">
    <property type="entry name" value="sensory_box"/>
    <property type="match status" value="1"/>
</dbReference>
<dbReference type="InterPro" id="IPR011620">
    <property type="entry name" value="Sig_transdc_His_kinase_LytS_TM"/>
</dbReference>
<dbReference type="GO" id="GO:0000155">
    <property type="term" value="F:phosphorelay sensor kinase activity"/>
    <property type="evidence" value="ECO:0007669"/>
    <property type="project" value="InterPro"/>
</dbReference>
<evidence type="ECO:0000256" key="6">
    <source>
        <dbReference type="SAM" id="Phobius"/>
    </source>
</evidence>
<dbReference type="InterPro" id="IPR001610">
    <property type="entry name" value="PAC"/>
</dbReference>
<dbReference type="PANTHER" id="PTHR44757:SF2">
    <property type="entry name" value="BIOFILM ARCHITECTURE MAINTENANCE PROTEIN MBAA"/>
    <property type="match status" value="1"/>
</dbReference>
<accession>A0A0M7ARH7</accession>
<name>A0A0M7ARH7_9HYPH</name>
<dbReference type="PROSITE" id="PS50883">
    <property type="entry name" value="EAL"/>
    <property type="match status" value="1"/>
</dbReference>
<dbReference type="SMART" id="SM00052">
    <property type="entry name" value="EAL"/>
    <property type="match status" value="1"/>
</dbReference>
<feature type="transmembrane region" description="Helical" evidence="6">
    <location>
        <begin position="100"/>
        <end position="120"/>
    </location>
</feature>
<sequence length="892" mass="97256">MVVDWIANIGALSLGALAFYFFARRDTLHARRSVSAAFLGALFGLLSVLVVMMPVNFGDGATFDTRAAPAILSGYFLGPVGGIITATIAGAARYWVGGPFAIGGSLSPFFYAAYGAIVGACCRHRDLGPGPLRLLSIAVVGTLFVLPCFFIDQGVEVGLQILENAWYLLLVGNVVGVVILGLMISEAKKFSVEHKALKSTLFLTDLARSSAGIAVWRFDMAANRLTWDDAMFRLFDVDPGSFNGEFNDWERTVHPDDIDAARRQFLEAYEKKSGFATDFRIVRRDGSIHWLAAHCSFLEDDDGNVTEAVGVNWDITDSKEMADSLFEREMEARLRSEELEVTLASVVQGVSAFDKDGRLHFCNDRAGEFTGLPPEMLVPGTSYHAYNQYRQGAFVTGFPGEATKAVSESVQPTSHIRSLIHLSNGRILSFSAAPMPDGGWVETYEDVTEKVVADERVKKAAETDNLTELANRLSFRETLDHVVDIAGDADAVASSLLLIDLNDFKAVNDSHGHVVGDRLLQHVANTLKAVSEGGDLAARLGGDEFALVLKPRTEEDIREIANGLCAVFDLPVNLDGLMVQSGLSVGVAIILADGTGSEETLSRADLALYKAKQEKRSAYRVFDADIAKEDAERKRTKNALIRVVENQGLDVFCQPILNLETHRVDHFEALVRWHQGEESYVPPSNFIPLAEEIGLIAKVGDFVLSEVLRSLATWPNDYRACVNVSVLQLGDGRFVERVLNGLKEAGISPHRLELELTESVLMSAGSAAHEDLRKLRDAGLNLALDDFGIGFSSFGYLQELPFNKLKIDRRFVSEVEKDEGSAAILRTIAALADNLDMKSTAEGVETAQQLSVVTACGCHYGQGYFIGQPIPLEDVQQAYFEIPKVAKAALNA</sequence>
<gene>
    <name evidence="11" type="primary">gmr_16</name>
    <name evidence="11" type="ORF">LAX5112_04725</name>
</gene>
<feature type="transmembrane region" description="Helical" evidence="6">
    <location>
        <begin position="132"/>
        <end position="152"/>
    </location>
</feature>
<evidence type="ECO:0000256" key="2">
    <source>
        <dbReference type="ARBA" id="ARBA00022475"/>
    </source>
</evidence>
<dbReference type="SUPFAM" id="SSF55785">
    <property type="entry name" value="PYP-like sensor domain (PAS domain)"/>
    <property type="match status" value="2"/>
</dbReference>
<dbReference type="Pfam" id="PF00563">
    <property type="entry name" value="EAL"/>
    <property type="match status" value="1"/>
</dbReference>
<dbReference type="InterPro" id="IPR000014">
    <property type="entry name" value="PAS"/>
</dbReference>
<dbReference type="InterPro" id="IPR035919">
    <property type="entry name" value="EAL_sf"/>
</dbReference>
<dbReference type="PROSITE" id="PS50113">
    <property type="entry name" value="PAC"/>
    <property type="match status" value="1"/>
</dbReference>
<keyword evidence="12" id="KW-1185">Reference proteome</keyword>
<keyword evidence="11" id="KW-0378">Hydrolase</keyword>
<dbReference type="Gene3D" id="3.30.70.270">
    <property type="match status" value="1"/>
</dbReference>
<evidence type="ECO:0000259" key="9">
    <source>
        <dbReference type="PROSITE" id="PS50883"/>
    </source>
</evidence>
<proteinExistence type="predicted"/>
<dbReference type="PANTHER" id="PTHR44757">
    <property type="entry name" value="DIGUANYLATE CYCLASE DGCP"/>
    <property type="match status" value="1"/>
</dbReference>
<dbReference type="InterPro" id="IPR035965">
    <property type="entry name" value="PAS-like_dom_sf"/>
</dbReference>
<feature type="transmembrane region" description="Helical" evidence="6">
    <location>
        <begin position="35"/>
        <end position="55"/>
    </location>
</feature>
<dbReference type="Gene3D" id="2.10.70.100">
    <property type="match status" value="1"/>
</dbReference>
<dbReference type="InterPro" id="IPR001633">
    <property type="entry name" value="EAL_dom"/>
</dbReference>
<evidence type="ECO:0000256" key="1">
    <source>
        <dbReference type="ARBA" id="ARBA00004651"/>
    </source>
</evidence>
<dbReference type="InterPro" id="IPR013655">
    <property type="entry name" value="PAS_fold_3"/>
</dbReference>
<feature type="transmembrane region" description="Helical" evidence="6">
    <location>
        <begin position="6"/>
        <end position="23"/>
    </location>
</feature>
<comment type="subcellular location">
    <subcellularLocation>
        <location evidence="1">Cell membrane</location>
        <topology evidence="1">Multi-pass membrane protein</topology>
    </subcellularLocation>
</comment>
<evidence type="ECO:0000256" key="3">
    <source>
        <dbReference type="ARBA" id="ARBA00022692"/>
    </source>
</evidence>
<evidence type="ECO:0000313" key="12">
    <source>
        <dbReference type="Proteomes" id="UP000053235"/>
    </source>
</evidence>
<protein>
    <submittedName>
        <fullName evidence="11">Cyclic di-GMP phosphodiesterase Gmr</fullName>
        <ecNumber evidence="11">3.1.4.52</ecNumber>
    </submittedName>
</protein>
<dbReference type="GO" id="GO:0071111">
    <property type="term" value="F:cyclic-guanylate-specific phosphodiesterase activity"/>
    <property type="evidence" value="ECO:0007669"/>
    <property type="project" value="UniProtKB-EC"/>
</dbReference>
<dbReference type="CDD" id="cd00130">
    <property type="entry name" value="PAS"/>
    <property type="match status" value="1"/>
</dbReference>
<keyword evidence="5 6" id="KW-0472">Membrane</keyword>
<reference evidence="12" key="1">
    <citation type="submission" date="2015-07" db="EMBL/GenBank/DDBJ databases">
        <authorList>
            <person name="Rodrigo-Torres Lidia"/>
            <person name="Arahal R.David."/>
        </authorList>
    </citation>
    <scope>NUCLEOTIDE SEQUENCE [LARGE SCALE GENOMIC DNA]</scope>
    <source>
        <strain evidence="12">CECT 5112</strain>
    </source>
</reference>
<dbReference type="InterPro" id="IPR052155">
    <property type="entry name" value="Biofilm_reg_signaling"/>
</dbReference>
<dbReference type="NCBIfam" id="TIGR00254">
    <property type="entry name" value="GGDEF"/>
    <property type="match status" value="1"/>
</dbReference>
<dbReference type="InterPro" id="IPR029787">
    <property type="entry name" value="Nucleotide_cyclase"/>
</dbReference>
<dbReference type="CDD" id="cd01949">
    <property type="entry name" value="GGDEF"/>
    <property type="match status" value="1"/>
</dbReference>
<evidence type="ECO:0000313" key="11">
    <source>
        <dbReference type="EMBL" id="CTQ76850.1"/>
    </source>
</evidence>
<feature type="domain" description="PAS" evidence="7">
    <location>
        <begin position="335"/>
        <end position="378"/>
    </location>
</feature>
<dbReference type="EMBL" id="CXWD01000029">
    <property type="protein sequence ID" value="CTQ76850.1"/>
    <property type="molecule type" value="Genomic_DNA"/>
</dbReference>
<feature type="transmembrane region" description="Helical" evidence="6">
    <location>
        <begin position="164"/>
        <end position="184"/>
    </location>
</feature>
<dbReference type="SUPFAM" id="SSF55073">
    <property type="entry name" value="Nucleotide cyclase"/>
    <property type="match status" value="1"/>
</dbReference>
<dbReference type="RefSeq" id="WP_055673897.1">
    <property type="nucleotide sequence ID" value="NZ_CXWD01000029.1"/>
</dbReference>
<dbReference type="EC" id="3.1.4.52" evidence="11"/>
<dbReference type="Pfam" id="PF12860">
    <property type="entry name" value="PAS_7"/>
    <property type="match status" value="1"/>
</dbReference>
<dbReference type="InterPro" id="IPR000700">
    <property type="entry name" value="PAS-assoc_C"/>
</dbReference>
<dbReference type="InterPro" id="IPR000160">
    <property type="entry name" value="GGDEF_dom"/>
</dbReference>
<feature type="domain" description="GGDEF" evidence="10">
    <location>
        <begin position="492"/>
        <end position="624"/>
    </location>
</feature>
<feature type="domain" description="EAL" evidence="9">
    <location>
        <begin position="633"/>
        <end position="883"/>
    </location>
</feature>
<dbReference type="STRING" id="388408.LAX5112_04725"/>
<evidence type="ECO:0000256" key="5">
    <source>
        <dbReference type="ARBA" id="ARBA00023136"/>
    </source>
</evidence>
<dbReference type="Pfam" id="PF08447">
    <property type="entry name" value="PAS_3"/>
    <property type="match status" value="1"/>
</dbReference>
<dbReference type="SMART" id="SM00091">
    <property type="entry name" value="PAS"/>
    <property type="match status" value="2"/>
</dbReference>
<dbReference type="SUPFAM" id="SSF141868">
    <property type="entry name" value="EAL domain-like"/>
    <property type="match status" value="1"/>
</dbReference>
<keyword evidence="2" id="KW-1003">Cell membrane</keyword>